<dbReference type="EMBL" id="JABMIG020000326">
    <property type="protein sequence ID" value="KAL3781135.1"/>
    <property type="molecule type" value="Genomic_DNA"/>
</dbReference>
<reference evidence="2 3" key="1">
    <citation type="journal article" date="2020" name="G3 (Bethesda)">
        <title>Improved Reference Genome for Cyclotella cryptica CCMP332, a Model for Cell Wall Morphogenesis, Salinity Adaptation, and Lipid Production in Diatoms (Bacillariophyta).</title>
        <authorList>
            <person name="Roberts W.R."/>
            <person name="Downey K.M."/>
            <person name="Ruck E.C."/>
            <person name="Traller J.C."/>
            <person name="Alverson A.J."/>
        </authorList>
    </citation>
    <scope>NUCLEOTIDE SEQUENCE [LARGE SCALE GENOMIC DNA]</scope>
    <source>
        <strain evidence="2 3">CCMP332</strain>
    </source>
</reference>
<keyword evidence="1" id="KW-0472">Membrane</keyword>
<keyword evidence="1" id="KW-1133">Transmembrane helix</keyword>
<organism evidence="2 3">
    <name type="scientific">Cyclotella cryptica</name>
    <dbReference type="NCBI Taxonomy" id="29204"/>
    <lineage>
        <taxon>Eukaryota</taxon>
        <taxon>Sar</taxon>
        <taxon>Stramenopiles</taxon>
        <taxon>Ochrophyta</taxon>
        <taxon>Bacillariophyta</taxon>
        <taxon>Coscinodiscophyceae</taxon>
        <taxon>Thalassiosirophycidae</taxon>
        <taxon>Stephanodiscales</taxon>
        <taxon>Stephanodiscaceae</taxon>
        <taxon>Cyclotella</taxon>
    </lineage>
</organism>
<evidence type="ECO:0000313" key="2">
    <source>
        <dbReference type="EMBL" id="KAL3781135.1"/>
    </source>
</evidence>
<keyword evidence="3" id="KW-1185">Reference proteome</keyword>
<sequence length="505" mass="59424">MTNMQAIPIKFTLMGVSSNVNDQILDFRDAMTKEFKSMLTLISSDVEGMKFTGVKERFLDDDYRSLRGLAAVERLAINFEYIEVDDDETQTLHLYYDIIAVLSDSGIVPGPAIVKAVRQNHLEIMQQIQEYKSDNYYYVDDFDLCTTSREEEKAASTDIDDSKFDLCTYDHQLVGIKCAALGLPSDMDEDIFSEELLETYGQILHDVDELVITGMYPVKQEQAGNAIDFYFDVNVLQRDNQNMKPVIMDKLQSDDALSQVLNRVQKYTDDEGRELHWCINDDGQYSTEPCVTVPSKRYDMPTWKISTIISVSVVIVFGLCIWIRIIVRKRAKESKEFKSNMRDCRRGRHYRQNERERKHKKRHLSHARYSRLRTHRDDRHYHRRHRNAYREATRHQRQYTGETLSDFDNDEPPRCLVLQVPLQHQRHQEKLRMEPWQQSKLPKMQQDAVDAEEGHRQRPFAMNTMQRSQPLAKQQHVLRTEHCYCDEEIVNQQDPLISLEKNIRR</sequence>
<keyword evidence="1" id="KW-0812">Transmembrane</keyword>
<dbReference type="Proteomes" id="UP001516023">
    <property type="component" value="Unassembled WGS sequence"/>
</dbReference>
<evidence type="ECO:0000256" key="1">
    <source>
        <dbReference type="SAM" id="Phobius"/>
    </source>
</evidence>
<comment type="caution">
    <text evidence="2">The sequence shown here is derived from an EMBL/GenBank/DDBJ whole genome shotgun (WGS) entry which is preliminary data.</text>
</comment>
<proteinExistence type="predicted"/>
<feature type="transmembrane region" description="Helical" evidence="1">
    <location>
        <begin position="305"/>
        <end position="327"/>
    </location>
</feature>
<gene>
    <name evidence="2" type="ORF">HJC23_001442</name>
</gene>
<protein>
    <submittedName>
        <fullName evidence="2">Uncharacterized protein</fullName>
    </submittedName>
</protein>
<name>A0ABD3NYX4_9STRA</name>
<dbReference type="AlphaFoldDB" id="A0ABD3NYX4"/>
<evidence type="ECO:0000313" key="3">
    <source>
        <dbReference type="Proteomes" id="UP001516023"/>
    </source>
</evidence>
<accession>A0ABD3NYX4</accession>